<evidence type="ECO:0000256" key="1">
    <source>
        <dbReference type="ARBA" id="ARBA00000829"/>
    </source>
</evidence>
<dbReference type="Gene3D" id="2.60.120.260">
    <property type="entry name" value="Galactose-binding domain-like"/>
    <property type="match status" value="1"/>
</dbReference>
<comment type="caution">
    <text evidence="6">The sequence shown here is derived from an EMBL/GenBank/DDBJ whole genome shotgun (WGS) entry which is preliminary data.</text>
</comment>
<dbReference type="SUPFAM" id="SSF51445">
    <property type="entry name" value="(Trans)glycosidases"/>
    <property type="match status" value="1"/>
</dbReference>
<dbReference type="InterPro" id="IPR017853">
    <property type="entry name" value="GH"/>
</dbReference>
<dbReference type="InterPro" id="IPR036156">
    <property type="entry name" value="Beta-gal/glucu_dom_sf"/>
</dbReference>
<dbReference type="GO" id="GO:0006516">
    <property type="term" value="P:glycoprotein catabolic process"/>
    <property type="evidence" value="ECO:0007669"/>
    <property type="project" value="TreeGrafter"/>
</dbReference>
<dbReference type="PANTHER" id="PTHR43730">
    <property type="entry name" value="BETA-MANNOSIDASE"/>
    <property type="match status" value="1"/>
</dbReference>
<reference evidence="6" key="1">
    <citation type="submission" date="2020-08" db="EMBL/GenBank/DDBJ databases">
        <title>Novel species isolated from subtropical streams in China.</title>
        <authorList>
            <person name="Lu H."/>
        </authorList>
    </citation>
    <scope>NUCLEOTIDE SEQUENCE</scope>
    <source>
        <strain evidence="6">CY7W</strain>
    </source>
</reference>
<sequence length="855" mass="95549">MNGHYTSATAAPTLQALQAAWQMAIVPAGRYALASEADQEFLTGYPVQVPCTALSALAQAGEFQFQDLQLDDKDVWLRCQLDLLPEAQYLHFDGLATHTEIFWNDRLLQCTDNMFLRYTLNLQELDVHGQGTLAIRCCALHTELAKKRPRPRWKTRLVEQQQLRWLRTSLLGRMPGWSPPVPPVGPYRDIWIEYAAPLRLREVQLQTRLSAQDGVVSFSASCISDEPLLQASLHVGSYTQQLDLHQTTGADTAIQGELLFPSPQLWWPHTHGRPQLYTACLALSTARGQSLIALGELGFRHIHVDTRDGNFSLHVNDVPVFCRGACWTPADLLALNASEEKQRQMLTLARDAGMNMLRVVGTMVYENAHFYRLCDELGILVWQDFMFANMDYPVADLAFGLQVCQEAKAFLNRTQTSACIAVLCGNSEIEQQAAMLGQPRENWSNPFFSESLPQICQELRPDCIYWPSSPSGGIMPFQVDSGVAHYFGIGAYLRPLDDARRSGVRFTSECLGFSNMPEDSLLDSMSGQGDFPGLHPSWKKAIPRDHGTGWDFEDVRDHYLQQLYGLDPARLRYAERERYIALSRLTTGEVMAQALHEWRRHESGCHGALIWFWRDLWAGAGWGLVDASGRPKAAYYFVKRAMAAQLVFFTDEGLNGLAIHVRNDAASSLEGSLNLRLTRHADTNVADISVPVQVAPHSSIMLRADALLPHFMDTSYAYRFGPPGHHLASVHLTRNGESTACSHDHHFPATRLAGMENDAGLDASWQPEGNGMLRLHLSCRRFLHGVQLQVSGAETLDNYFHLSPGVVYTVRMRLLGSAEQVKVQVNAINLLSAQRLRPPAEAFSSSLHGYTGDQV</sequence>
<dbReference type="InterPro" id="IPR054593">
    <property type="entry name" value="Beta-mannosidase-like_N2"/>
</dbReference>
<dbReference type="InterPro" id="IPR050887">
    <property type="entry name" value="Beta-mannosidase_GH2"/>
</dbReference>
<dbReference type="RefSeq" id="WP_186879769.1">
    <property type="nucleotide sequence ID" value="NZ_JACOGG010000002.1"/>
</dbReference>
<dbReference type="Pfam" id="PF22666">
    <property type="entry name" value="Glyco_hydro_2_N2"/>
    <property type="match status" value="1"/>
</dbReference>
<dbReference type="InterPro" id="IPR013783">
    <property type="entry name" value="Ig-like_fold"/>
</dbReference>
<evidence type="ECO:0000313" key="7">
    <source>
        <dbReference type="Proteomes" id="UP000612361"/>
    </source>
</evidence>
<accession>A0A923KYZ3</accession>
<dbReference type="InterPro" id="IPR008979">
    <property type="entry name" value="Galactose-bd-like_sf"/>
</dbReference>
<organism evidence="6 7">
    <name type="scientific">Undibacterium rugosum</name>
    <dbReference type="NCBI Taxonomy" id="2762291"/>
    <lineage>
        <taxon>Bacteria</taxon>
        <taxon>Pseudomonadati</taxon>
        <taxon>Pseudomonadota</taxon>
        <taxon>Betaproteobacteria</taxon>
        <taxon>Burkholderiales</taxon>
        <taxon>Oxalobacteraceae</taxon>
        <taxon>Undibacterium</taxon>
    </lineage>
</organism>
<protein>
    <recommendedName>
        <fullName evidence="2">beta-mannosidase</fullName>
        <ecNumber evidence="2">3.2.1.25</ecNumber>
    </recommendedName>
</protein>
<dbReference type="AlphaFoldDB" id="A0A923KYZ3"/>
<dbReference type="SUPFAM" id="SSF49303">
    <property type="entry name" value="beta-Galactosidase/glucuronidase domain"/>
    <property type="match status" value="2"/>
</dbReference>
<evidence type="ECO:0000256" key="2">
    <source>
        <dbReference type="ARBA" id="ARBA00012754"/>
    </source>
</evidence>
<dbReference type="Gene3D" id="2.60.40.10">
    <property type="entry name" value="Immunoglobulins"/>
    <property type="match status" value="1"/>
</dbReference>
<keyword evidence="3 6" id="KW-0378">Hydrolase</keyword>
<proteinExistence type="predicted"/>
<comment type="catalytic activity">
    <reaction evidence="1">
        <text>Hydrolysis of terminal, non-reducing beta-D-mannose residues in beta-D-mannosides.</text>
        <dbReference type="EC" id="3.2.1.25"/>
    </reaction>
</comment>
<keyword evidence="7" id="KW-1185">Reference proteome</keyword>
<evidence type="ECO:0000313" key="6">
    <source>
        <dbReference type="EMBL" id="MBC3934131.1"/>
    </source>
</evidence>
<dbReference type="PANTHER" id="PTHR43730:SF1">
    <property type="entry name" value="BETA-MANNOSIDASE"/>
    <property type="match status" value="1"/>
</dbReference>
<dbReference type="Proteomes" id="UP000612361">
    <property type="component" value="Unassembled WGS sequence"/>
</dbReference>
<dbReference type="GO" id="GO:0004567">
    <property type="term" value="F:beta-mannosidase activity"/>
    <property type="evidence" value="ECO:0007669"/>
    <property type="project" value="UniProtKB-EC"/>
</dbReference>
<dbReference type="EC" id="3.2.1.25" evidence="2"/>
<evidence type="ECO:0000256" key="3">
    <source>
        <dbReference type="ARBA" id="ARBA00022801"/>
    </source>
</evidence>
<dbReference type="EMBL" id="JACOGG010000002">
    <property type="protein sequence ID" value="MBC3934131.1"/>
    <property type="molecule type" value="Genomic_DNA"/>
</dbReference>
<evidence type="ECO:0000256" key="4">
    <source>
        <dbReference type="ARBA" id="ARBA00023295"/>
    </source>
</evidence>
<dbReference type="Gene3D" id="3.20.20.80">
    <property type="entry name" value="Glycosidases"/>
    <property type="match status" value="1"/>
</dbReference>
<feature type="domain" description="Beta-mannosidase-like galactose-binding" evidence="5">
    <location>
        <begin position="44"/>
        <end position="188"/>
    </location>
</feature>
<evidence type="ECO:0000259" key="5">
    <source>
        <dbReference type="Pfam" id="PF22666"/>
    </source>
</evidence>
<name>A0A923KYZ3_9BURK</name>
<gene>
    <name evidence="6" type="ORF">H8K47_02040</name>
</gene>
<keyword evidence="4" id="KW-0326">Glycosidase</keyword>
<dbReference type="SUPFAM" id="SSF49785">
    <property type="entry name" value="Galactose-binding domain-like"/>
    <property type="match status" value="1"/>
</dbReference>